<reference evidence="2" key="1">
    <citation type="submission" date="2021-12" db="EMBL/GenBank/DDBJ databases">
        <title>Discovery of the Pendulisporaceae a myxobacterial family with distinct sporulation behavior and unique specialized metabolism.</title>
        <authorList>
            <person name="Garcia R."/>
            <person name="Popoff A."/>
            <person name="Bader C.D."/>
            <person name="Loehr J."/>
            <person name="Walesch S."/>
            <person name="Walt C."/>
            <person name="Boldt J."/>
            <person name="Bunk B."/>
            <person name="Haeckl F.J.F.P.J."/>
            <person name="Gunesch A.P."/>
            <person name="Birkelbach J."/>
            <person name="Nuebel U."/>
            <person name="Pietschmann T."/>
            <person name="Bach T."/>
            <person name="Mueller R."/>
        </authorList>
    </citation>
    <scope>NUCLEOTIDE SEQUENCE</scope>
    <source>
        <strain evidence="2">MSr11367</strain>
    </source>
</reference>
<evidence type="ECO:0000313" key="3">
    <source>
        <dbReference type="Proteomes" id="UP001374803"/>
    </source>
</evidence>
<feature type="chain" id="PRO_5045113210" evidence="1">
    <location>
        <begin position="33"/>
        <end position="171"/>
    </location>
</feature>
<proteinExistence type="predicted"/>
<protein>
    <submittedName>
        <fullName evidence="2">Uncharacterized protein</fullName>
    </submittedName>
</protein>
<dbReference type="Proteomes" id="UP001374803">
    <property type="component" value="Chromosome"/>
</dbReference>
<keyword evidence="3" id="KW-1185">Reference proteome</keyword>
<keyword evidence="1" id="KW-0732">Signal</keyword>
<gene>
    <name evidence="2" type="ORF">LVJ94_39025</name>
</gene>
<evidence type="ECO:0000256" key="1">
    <source>
        <dbReference type="SAM" id="SignalP"/>
    </source>
</evidence>
<feature type="signal peptide" evidence="1">
    <location>
        <begin position="1"/>
        <end position="32"/>
    </location>
</feature>
<accession>A0ABZ2KW19</accession>
<sequence length="171" mass="17854">MALRSALVAVSLSMAALGLSAAVITTSSVAHAQADESANVEIMVLHATQQAGAGAIDPSIGNLPQLKKPPFSSFNTYKLLDRKGIAIKKGQPIEYVLVDGRKLNLVLLEKTQKPERYRLAASIGAPKGEEFLKKIEVVASPNEPFFVAGQSHKGGILVLGIAIKGAAAGAK</sequence>
<dbReference type="RefSeq" id="WP_394832513.1">
    <property type="nucleotide sequence ID" value="NZ_CP089929.1"/>
</dbReference>
<organism evidence="2 3">
    <name type="scientific">Pendulispora rubella</name>
    <dbReference type="NCBI Taxonomy" id="2741070"/>
    <lineage>
        <taxon>Bacteria</taxon>
        <taxon>Pseudomonadati</taxon>
        <taxon>Myxococcota</taxon>
        <taxon>Myxococcia</taxon>
        <taxon>Myxococcales</taxon>
        <taxon>Sorangiineae</taxon>
        <taxon>Pendulisporaceae</taxon>
        <taxon>Pendulispora</taxon>
    </lineage>
</organism>
<name>A0ABZ2KW19_9BACT</name>
<dbReference type="EMBL" id="CP089983">
    <property type="protein sequence ID" value="WXB02888.1"/>
    <property type="molecule type" value="Genomic_DNA"/>
</dbReference>
<evidence type="ECO:0000313" key="2">
    <source>
        <dbReference type="EMBL" id="WXB02888.1"/>
    </source>
</evidence>